<dbReference type="EMBL" id="MCFL01000084">
    <property type="protein sequence ID" value="ORZ30490.1"/>
    <property type="molecule type" value="Genomic_DNA"/>
</dbReference>
<sequence>MKSNAGHLSVYWLLDMSCIEYRSVQRHCHGAKCVNDWVNEHLHNADSMAEISARNSPRYRPHSTAFPIPIWSNTGCVTP</sequence>
<accession>A0A1Y2H7F0</accession>
<dbReference type="AlphaFoldDB" id="A0A1Y2H7F0"/>
<keyword evidence="2" id="KW-1185">Reference proteome</keyword>
<name>A0A1Y2H7F0_9FUNG</name>
<evidence type="ECO:0000313" key="1">
    <source>
        <dbReference type="EMBL" id="ORZ30490.1"/>
    </source>
</evidence>
<evidence type="ECO:0000313" key="2">
    <source>
        <dbReference type="Proteomes" id="UP000193411"/>
    </source>
</evidence>
<gene>
    <name evidence="1" type="ORF">BCR44DRAFT_1312441</name>
</gene>
<organism evidence="1 2">
    <name type="scientific">Catenaria anguillulae PL171</name>
    <dbReference type="NCBI Taxonomy" id="765915"/>
    <lineage>
        <taxon>Eukaryota</taxon>
        <taxon>Fungi</taxon>
        <taxon>Fungi incertae sedis</taxon>
        <taxon>Blastocladiomycota</taxon>
        <taxon>Blastocladiomycetes</taxon>
        <taxon>Blastocladiales</taxon>
        <taxon>Catenariaceae</taxon>
        <taxon>Catenaria</taxon>
    </lineage>
</organism>
<dbReference type="Proteomes" id="UP000193411">
    <property type="component" value="Unassembled WGS sequence"/>
</dbReference>
<comment type="caution">
    <text evidence="1">The sequence shown here is derived from an EMBL/GenBank/DDBJ whole genome shotgun (WGS) entry which is preliminary data.</text>
</comment>
<proteinExistence type="predicted"/>
<reference evidence="1 2" key="1">
    <citation type="submission" date="2016-07" db="EMBL/GenBank/DDBJ databases">
        <title>Pervasive Adenine N6-methylation of Active Genes in Fungi.</title>
        <authorList>
            <consortium name="DOE Joint Genome Institute"/>
            <person name="Mondo S.J."/>
            <person name="Dannebaum R.O."/>
            <person name="Kuo R.C."/>
            <person name="Labutti K."/>
            <person name="Haridas S."/>
            <person name="Kuo A."/>
            <person name="Salamov A."/>
            <person name="Ahrendt S.R."/>
            <person name="Lipzen A."/>
            <person name="Sullivan W."/>
            <person name="Andreopoulos W.B."/>
            <person name="Clum A."/>
            <person name="Lindquist E."/>
            <person name="Daum C."/>
            <person name="Ramamoorthy G.K."/>
            <person name="Gryganskyi A."/>
            <person name="Culley D."/>
            <person name="Magnuson J.K."/>
            <person name="James T.Y."/>
            <person name="O'Malley M.A."/>
            <person name="Stajich J.E."/>
            <person name="Spatafora J.W."/>
            <person name="Visel A."/>
            <person name="Grigoriev I.V."/>
        </authorList>
    </citation>
    <scope>NUCLEOTIDE SEQUENCE [LARGE SCALE GENOMIC DNA]</scope>
    <source>
        <strain evidence="1 2">PL171</strain>
    </source>
</reference>
<protein>
    <submittedName>
        <fullName evidence="1">Uncharacterized protein</fullName>
    </submittedName>
</protein>